<organism evidence="3 4">
    <name type="scientific">Candidatus Accumulibacter meliphilus</name>
    <dbReference type="NCBI Taxonomy" id="2211374"/>
    <lineage>
        <taxon>Bacteria</taxon>
        <taxon>Pseudomonadati</taxon>
        <taxon>Pseudomonadota</taxon>
        <taxon>Betaproteobacteria</taxon>
        <taxon>Candidatus Accumulibacter</taxon>
    </lineage>
</organism>
<evidence type="ECO:0000259" key="2">
    <source>
        <dbReference type="PROSITE" id="PS51462"/>
    </source>
</evidence>
<accession>A0A369XHL5</accession>
<evidence type="ECO:0000313" key="4">
    <source>
        <dbReference type="Proteomes" id="UP000253831"/>
    </source>
</evidence>
<dbReference type="Pfam" id="PF00293">
    <property type="entry name" value="NUDIX"/>
    <property type="match status" value="1"/>
</dbReference>
<dbReference type="GO" id="GO:0003824">
    <property type="term" value="F:catalytic activity"/>
    <property type="evidence" value="ECO:0007669"/>
    <property type="project" value="UniProtKB-ARBA"/>
</dbReference>
<dbReference type="InterPro" id="IPR000086">
    <property type="entry name" value="NUDIX_hydrolase_dom"/>
</dbReference>
<dbReference type="Proteomes" id="UP000253831">
    <property type="component" value="Unassembled WGS sequence"/>
</dbReference>
<proteinExistence type="predicted"/>
<dbReference type="PROSITE" id="PS51462">
    <property type="entry name" value="NUDIX"/>
    <property type="match status" value="1"/>
</dbReference>
<dbReference type="EMBL" id="QPGA01000044">
    <property type="protein sequence ID" value="RDE49384.1"/>
    <property type="molecule type" value="Genomic_DNA"/>
</dbReference>
<dbReference type="Gene3D" id="3.90.79.10">
    <property type="entry name" value="Nucleoside Triphosphate Pyrophosphohydrolase"/>
    <property type="match status" value="1"/>
</dbReference>
<sequence length="158" mass="16992">MRRAGGCLARGQTPRSSQVKRQRATVIVYIDGKILLVENRGGLLLLPGGGINPEESRLQAAARELSEETCLIADSLQFLFSHESQTNCHHVVWASASGTPIAGDDAMALHLFGEVDGALLTRMSAATRQIIERFQRGRENGKFPGNSVTNLEPAANPG</sequence>
<gene>
    <name evidence="3" type="ORF">DVS81_16985</name>
</gene>
<evidence type="ECO:0000256" key="1">
    <source>
        <dbReference type="SAM" id="MobiDB-lite"/>
    </source>
</evidence>
<dbReference type="InterPro" id="IPR015797">
    <property type="entry name" value="NUDIX_hydrolase-like_dom_sf"/>
</dbReference>
<dbReference type="SUPFAM" id="SSF55811">
    <property type="entry name" value="Nudix"/>
    <property type="match status" value="1"/>
</dbReference>
<dbReference type="AlphaFoldDB" id="A0A369XHL5"/>
<protein>
    <submittedName>
        <fullName evidence="3">NUDIX domain-containing protein</fullName>
    </submittedName>
</protein>
<name>A0A369XHL5_9PROT</name>
<evidence type="ECO:0000313" key="3">
    <source>
        <dbReference type="EMBL" id="RDE49384.1"/>
    </source>
</evidence>
<reference evidence="3 4" key="1">
    <citation type="submission" date="2018-05" db="EMBL/GenBank/DDBJ databases">
        <title>Integrated omic analyses show evidence that a Ca. Accumulibacter phosphatis strain performs denitrification under micro-aerobic conditions.</title>
        <authorList>
            <person name="Camejo P.Y."/>
            <person name="Katherine M.D."/>
            <person name="Daniel N.R."/>
        </authorList>
    </citation>
    <scope>NUCLEOTIDE SEQUENCE [LARGE SCALE GENOMIC DNA]</scope>
    <source>
        <strain evidence="3">UW-LDO-IC</strain>
    </source>
</reference>
<feature type="domain" description="Nudix hydrolase" evidence="2">
    <location>
        <begin position="19"/>
        <end position="136"/>
    </location>
</feature>
<comment type="caution">
    <text evidence="3">The sequence shown here is derived from an EMBL/GenBank/DDBJ whole genome shotgun (WGS) entry which is preliminary data.</text>
</comment>
<feature type="region of interest" description="Disordered" evidence="1">
    <location>
        <begin position="138"/>
        <end position="158"/>
    </location>
</feature>